<comment type="caution">
    <text evidence="1">The sequence shown here is derived from an EMBL/GenBank/DDBJ whole genome shotgun (WGS) entry which is preliminary data.</text>
</comment>
<protein>
    <submittedName>
        <fullName evidence="1">Cacna1h protein</fullName>
    </submittedName>
</protein>
<keyword evidence="2" id="KW-1185">Reference proteome</keyword>
<organism evidence="1 2">
    <name type="scientific">Symbiodinium pilosum</name>
    <name type="common">Dinoflagellate</name>
    <dbReference type="NCBI Taxonomy" id="2952"/>
    <lineage>
        <taxon>Eukaryota</taxon>
        <taxon>Sar</taxon>
        <taxon>Alveolata</taxon>
        <taxon>Dinophyceae</taxon>
        <taxon>Suessiales</taxon>
        <taxon>Symbiodiniaceae</taxon>
        <taxon>Symbiodinium</taxon>
    </lineage>
</organism>
<dbReference type="AlphaFoldDB" id="A0A812YL70"/>
<reference evidence="1" key="1">
    <citation type="submission" date="2021-02" db="EMBL/GenBank/DDBJ databases">
        <authorList>
            <person name="Dougan E. K."/>
            <person name="Rhodes N."/>
            <person name="Thang M."/>
            <person name="Chan C."/>
        </authorList>
    </citation>
    <scope>NUCLEOTIDE SEQUENCE</scope>
</reference>
<dbReference type="OrthoDB" id="1880850at2759"/>
<dbReference type="EMBL" id="CAJNIZ010048055">
    <property type="protein sequence ID" value="CAE7780823.1"/>
    <property type="molecule type" value="Genomic_DNA"/>
</dbReference>
<feature type="non-terminal residue" evidence="1">
    <location>
        <position position="1"/>
    </location>
</feature>
<feature type="non-terminal residue" evidence="1">
    <location>
        <position position="230"/>
    </location>
</feature>
<dbReference type="Proteomes" id="UP000649617">
    <property type="component" value="Unassembled WGS sequence"/>
</dbReference>
<name>A0A812YL70_SYMPI</name>
<sequence length="230" mass="25829">LLKLCCLLFGGTSGNSFFCTEAPTLAHHKLRRDFPEPGDCVYAGRVDGQENGCDGATEGLFVTRPTETAGIFSVTAMFLFPQPRWKIAAWAWPHILRLAHLGEKCIKWLLNRPGIAELRELDAQHYIVLAVSCTKRGPPLLPANCANGDCVKDPTVIAIQAGEASGFSKWCRFEGLGKQKFNLAQYLRDFMACMGHKLATYSEMDGRPLVYYQCAVRRTDWERVREQFHE</sequence>
<evidence type="ECO:0000313" key="1">
    <source>
        <dbReference type="EMBL" id="CAE7780823.1"/>
    </source>
</evidence>
<proteinExistence type="predicted"/>
<evidence type="ECO:0000313" key="2">
    <source>
        <dbReference type="Proteomes" id="UP000649617"/>
    </source>
</evidence>
<accession>A0A812YL70</accession>
<gene>
    <name evidence="1" type="primary">Cacna1h</name>
    <name evidence="1" type="ORF">SPIL2461_LOCUS23197</name>
</gene>